<keyword evidence="1" id="KW-0732">Signal</keyword>
<name>A0A7G8BKK4_9BACT</name>
<dbReference type="InterPro" id="IPR059177">
    <property type="entry name" value="GH29D-like_dom"/>
</dbReference>
<dbReference type="Proteomes" id="UP000515312">
    <property type="component" value="Chromosome"/>
</dbReference>
<protein>
    <submittedName>
        <fullName evidence="3">Chitobiase/beta-hexosaminidase C-terminal domain-containing protein</fullName>
    </submittedName>
</protein>
<sequence length="748" mass="78391">MPAVRSFAIILLLALSTGISSLAVTLSAPQFSVPGGTYQAYKSVTITDATPGATIYYTVSGVTPTIYSTQYTGPISVNRNMTLKAIAAVPGGPVSAVATATYSFVPPVAPVFSTPGGTYQAYKSIAISDATAGAAIYYTVSGVTPTVYSTQYTGSITVNRNMTLKAIAAVPGGPAGPVTSATYAFVSAVAPTFSEAAGVYQGPQSIAISNATSGATTYYTVTGVTPTTSSTRYTGPITVTSNMTLKAVAAVPGGPAGPVSTVSYTIVPHSTPVRTPNSSAAFFAMNIDYLTAGTPWPELPIHTIRLWDTGTKWGNLNPSATTYTWKNLDAQVSMARANGSQLLYTFGGVPPWALPKNVPIQSITRSGGFVTVTTSSAHGMYYNPTQPASSQSQVTLAGVSNSSFNGTFYLTGTPTANTFTYAQSGADSSSSAGTISAVCGGAYAPSMCAEAPASLSLWDEFVTQLISHLGAGAIQYWEFWNEANDPFYWQGDPKTLVAMASDAKSIIRAVDPAAVFLSPSTTGNYETQAECAGSVQYCGTTWLDNWLGLGGNSIINIVSFHGYPTIGGAPEPIQGSVYQLQAVAAKHENGSLPIWDTESSWRNNTNLPEESDQAGWLARQLLLEQSIGVQRTFWYAYDNPAWGTLWTSTGGLNTAGEGYQRVSQWITGVTVSQPCAEIPASPTTFVCSFTRADGYVAQAVWNTAGTANYTVPSQYVQYHDLTGAVHGVIGGSVEISKDPILLENESVF</sequence>
<dbReference type="GO" id="GO:0004553">
    <property type="term" value="F:hydrolase activity, hydrolyzing O-glycosyl compounds"/>
    <property type="evidence" value="ECO:0007669"/>
    <property type="project" value="TreeGrafter"/>
</dbReference>
<feature type="signal peptide" evidence="1">
    <location>
        <begin position="1"/>
        <end position="23"/>
    </location>
</feature>
<dbReference type="KEGG" id="adin:H7849_03600"/>
<dbReference type="InterPro" id="IPR017853">
    <property type="entry name" value="GH"/>
</dbReference>
<dbReference type="EMBL" id="CP060394">
    <property type="protein sequence ID" value="QNI33074.1"/>
    <property type="molecule type" value="Genomic_DNA"/>
</dbReference>
<feature type="domain" description="GH29D-like beta-sandwich" evidence="2">
    <location>
        <begin position="34"/>
        <end position="99"/>
    </location>
</feature>
<dbReference type="Gene3D" id="3.20.20.80">
    <property type="entry name" value="Glycosidases"/>
    <property type="match status" value="1"/>
</dbReference>
<dbReference type="SUPFAM" id="SSF51445">
    <property type="entry name" value="(Trans)glycosidases"/>
    <property type="match status" value="1"/>
</dbReference>
<feature type="domain" description="GH29D-like beta-sandwich" evidence="2">
    <location>
        <begin position="196"/>
        <end position="261"/>
    </location>
</feature>
<dbReference type="RefSeq" id="WP_186744200.1">
    <property type="nucleotide sequence ID" value="NZ_CP060394.1"/>
</dbReference>
<feature type="chain" id="PRO_5028957643" evidence="1">
    <location>
        <begin position="24"/>
        <end position="748"/>
    </location>
</feature>
<gene>
    <name evidence="3" type="ORF">H7849_03600</name>
</gene>
<evidence type="ECO:0000313" key="4">
    <source>
        <dbReference type="Proteomes" id="UP000515312"/>
    </source>
</evidence>
<evidence type="ECO:0000313" key="3">
    <source>
        <dbReference type="EMBL" id="QNI33074.1"/>
    </source>
</evidence>
<feature type="domain" description="GH29D-like beta-sandwich" evidence="2">
    <location>
        <begin position="115"/>
        <end position="179"/>
    </location>
</feature>
<dbReference type="AlphaFoldDB" id="A0A7G8BKK4"/>
<evidence type="ECO:0000256" key="1">
    <source>
        <dbReference type="SAM" id="SignalP"/>
    </source>
</evidence>
<dbReference type="Pfam" id="PF13290">
    <property type="entry name" value="CHB_HEX_C_1"/>
    <property type="match status" value="3"/>
</dbReference>
<accession>A0A7G8BKK4</accession>
<proteinExistence type="predicted"/>
<organism evidence="3 4">
    <name type="scientific">Alloacidobacterium dinghuense</name>
    <dbReference type="NCBI Taxonomy" id="2763107"/>
    <lineage>
        <taxon>Bacteria</taxon>
        <taxon>Pseudomonadati</taxon>
        <taxon>Acidobacteriota</taxon>
        <taxon>Terriglobia</taxon>
        <taxon>Terriglobales</taxon>
        <taxon>Acidobacteriaceae</taxon>
        <taxon>Alloacidobacterium</taxon>
    </lineage>
</organism>
<dbReference type="PANTHER" id="PTHR12631:SF10">
    <property type="entry name" value="BETA-XYLOSIDASE-LIKE PROTEIN-RELATED"/>
    <property type="match status" value="1"/>
</dbReference>
<reference evidence="3 4" key="1">
    <citation type="submission" date="2020-08" db="EMBL/GenBank/DDBJ databases">
        <title>Edaphobacter telluris sp. nov. and Acidobacterium dinghuensis sp. nov., two acidobacteria isolated from forest soil.</title>
        <authorList>
            <person name="Fu J."/>
            <person name="Qiu L."/>
        </authorList>
    </citation>
    <scope>NUCLEOTIDE SEQUENCE [LARGE SCALE GENOMIC DNA]</scope>
    <source>
        <strain evidence="3">4Y35</strain>
    </source>
</reference>
<evidence type="ECO:0000259" key="2">
    <source>
        <dbReference type="Pfam" id="PF13290"/>
    </source>
</evidence>
<dbReference type="PANTHER" id="PTHR12631">
    <property type="entry name" value="ALPHA-L-IDURONIDASE"/>
    <property type="match status" value="1"/>
</dbReference>
<dbReference type="InterPro" id="IPR051923">
    <property type="entry name" value="Glycosyl_Hydrolase_39"/>
</dbReference>
<keyword evidence="4" id="KW-1185">Reference proteome</keyword>